<dbReference type="PANTHER" id="PTHR43284">
    <property type="entry name" value="ASPARAGINE SYNTHETASE (GLUTAMINE-HYDROLYZING)"/>
    <property type="match status" value="1"/>
</dbReference>
<comment type="similarity">
    <text evidence="2">Belongs to the asparagine synthetase family.</text>
</comment>
<dbReference type="Pfam" id="PF00733">
    <property type="entry name" value="Asn_synthase"/>
    <property type="match status" value="1"/>
</dbReference>
<keyword evidence="13" id="KW-1185">Reference proteome</keyword>
<dbReference type="PIRSF" id="PIRSF001589">
    <property type="entry name" value="Asn_synthetase_glu-h"/>
    <property type="match status" value="1"/>
</dbReference>
<evidence type="ECO:0000256" key="1">
    <source>
        <dbReference type="ARBA" id="ARBA00005187"/>
    </source>
</evidence>
<accession>A0A517Y395</accession>
<feature type="site" description="Important for beta-aspartyl-AMP intermediate formation" evidence="10">
    <location>
        <position position="370"/>
    </location>
</feature>
<dbReference type="OrthoDB" id="9763290at2"/>
<dbReference type="KEGG" id="uli:ETAA1_62020"/>
<dbReference type="GO" id="GO:0006529">
    <property type="term" value="P:asparagine biosynthetic process"/>
    <property type="evidence" value="ECO:0007669"/>
    <property type="project" value="UniProtKB-KW"/>
</dbReference>
<keyword evidence="8" id="KW-0061">Asparagine biosynthesis</keyword>
<dbReference type="InterPro" id="IPR029055">
    <property type="entry name" value="Ntn_hydrolases_N"/>
</dbReference>
<comment type="catalytic activity">
    <reaction evidence="7">
        <text>L-aspartate + L-glutamine + ATP + H2O = L-asparagine + L-glutamate + AMP + diphosphate + H(+)</text>
        <dbReference type="Rhea" id="RHEA:12228"/>
        <dbReference type="ChEBI" id="CHEBI:15377"/>
        <dbReference type="ChEBI" id="CHEBI:15378"/>
        <dbReference type="ChEBI" id="CHEBI:29985"/>
        <dbReference type="ChEBI" id="CHEBI:29991"/>
        <dbReference type="ChEBI" id="CHEBI:30616"/>
        <dbReference type="ChEBI" id="CHEBI:33019"/>
        <dbReference type="ChEBI" id="CHEBI:58048"/>
        <dbReference type="ChEBI" id="CHEBI:58359"/>
        <dbReference type="ChEBI" id="CHEBI:456215"/>
        <dbReference type="EC" id="6.3.5.4"/>
    </reaction>
</comment>
<dbReference type="CDD" id="cd00712">
    <property type="entry name" value="AsnB"/>
    <property type="match status" value="1"/>
</dbReference>
<dbReference type="CDD" id="cd01991">
    <property type="entry name" value="Asn_synthase_B_C"/>
    <property type="match status" value="1"/>
</dbReference>
<dbReference type="Pfam" id="PF13537">
    <property type="entry name" value="GATase_7"/>
    <property type="match status" value="1"/>
</dbReference>
<dbReference type="EMBL" id="CP036273">
    <property type="protein sequence ID" value="QDU24188.1"/>
    <property type="molecule type" value="Genomic_DNA"/>
</dbReference>
<feature type="domain" description="Glutamine amidotransferase type-2" evidence="11">
    <location>
        <begin position="2"/>
        <end position="213"/>
    </location>
</feature>
<gene>
    <name evidence="12" type="primary">asnB_2</name>
    <name evidence="12" type="ORF">ETAA1_62020</name>
</gene>
<organism evidence="12 13">
    <name type="scientific">Urbifossiella limnaea</name>
    <dbReference type="NCBI Taxonomy" id="2528023"/>
    <lineage>
        <taxon>Bacteria</taxon>
        <taxon>Pseudomonadati</taxon>
        <taxon>Planctomycetota</taxon>
        <taxon>Planctomycetia</taxon>
        <taxon>Gemmatales</taxon>
        <taxon>Gemmataceae</taxon>
        <taxon>Urbifossiella</taxon>
    </lineage>
</organism>
<dbReference type="InterPro" id="IPR014729">
    <property type="entry name" value="Rossmann-like_a/b/a_fold"/>
</dbReference>
<evidence type="ECO:0000256" key="2">
    <source>
        <dbReference type="ARBA" id="ARBA00005752"/>
    </source>
</evidence>
<dbReference type="GO" id="GO:0004066">
    <property type="term" value="F:asparagine synthase (glutamine-hydrolyzing) activity"/>
    <property type="evidence" value="ECO:0007669"/>
    <property type="project" value="UniProtKB-EC"/>
</dbReference>
<feature type="binding site" evidence="9">
    <location>
        <position position="294"/>
    </location>
    <ligand>
        <name>ATP</name>
        <dbReference type="ChEBI" id="CHEBI:30616"/>
    </ligand>
</feature>
<proteinExistence type="inferred from homology"/>
<keyword evidence="4 9" id="KW-0547">Nucleotide-binding</keyword>
<feature type="binding site" evidence="9">
    <location>
        <position position="100"/>
    </location>
    <ligand>
        <name>L-glutamine</name>
        <dbReference type="ChEBI" id="CHEBI:58359"/>
    </ligand>
</feature>
<dbReference type="NCBIfam" id="TIGR01536">
    <property type="entry name" value="asn_synth_AEB"/>
    <property type="match status" value="1"/>
</dbReference>
<dbReference type="PROSITE" id="PS51278">
    <property type="entry name" value="GATASE_TYPE_2"/>
    <property type="match status" value="1"/>
</dbReference>
<dbReference type="GO" id="GO:0005524">
    <property type="term" value="F:ATP binding"/>
    <property type="evidence" value="ECO:0007669"/>
    <property type="project" value="UniProtKB-KW"/>
</dbReference>
<dbReference type="Proteomes" id="UP000319576">
    <property type="component" value="Chromosome"/>
</dbReference>
<comment type="pathway">
    <text evidence="1">Amino-acid biosynthesis; L-asparagine biosynthesis; L-asparagine from L-aspartate (L-Gln route): step 1/1.</text>
</comment>
<evidence type="ECO:0000256" key="9">
    <source>
        <dbReference type="PIRSR" id="PIRSR001589-2"/>
    </source>
</evidence>
<evidence type="ECO:0000256" key="4">
    <source>
        <dbReference type="ARBA" id="ARBA00022741"/>
    </source>
</evidence>
<keyword evidence="12" id="KW-0436">Ligase</keyword>
<evidence type="ECO:0000256" key="8">
    <source>
        <dbReference type="PIRSR" id="PIRSR001589-1"/>
    </source>
</evidence>
<dbReference type="SUPFAM" id="SSF52402">
    <property type="entry name" value="Adenine nucleotide alpha hydrolases-like"/>
    <property type="match status" value="1"/>
</dbReference>
<evidence type="ECO:0000259" key="11">
    <source>
        <dbReference type="PROSITE" id="PS51278"/>
    </source>
</evidence>
<dbReference type="InterPro" id="IPR051786">
    <property type="entry name" value="ASN_synthetase/amidase"/>
</dbReference>
<dbReference type="InterPro" id="IPR033738">
    <property type="entry name" value="AsnB_N"/>
</dbReference>
<evidence type="ECO:0000256" key="7">
    <source>
        <dbReference type="ARBA" id="ARBA00048741"/>
    </source>
</evidence>
<dbReference type="EC" id="6.3.5.4" evidence="3"/>
<keyword evidence="5 9" id="KW-0067">ATP-binding</keyword>
<dbReference type="InterPro" id="IPR017932">
    <property type="entry name" value="GATase_2_dom"/>
</dbReference>
<dbReference type="Gene3D" id="3.60.20.10">
    <property type="entry name" value="Glutamine Phosphoribosylpyrophosphate, subunit 1, domain 1"/>
    <property type="match status" value="1"/>
</dbReference>
<dbReference type="Gene3D" id="3.40.50.620">
    <property type="entry name" value="HUPs"/>
    <property type="match status" value="2"/>
</dbReference>
<protein>
    <recommendedName>
        <fullName evidence="3">asparagine synthase (glutamine-hydrolyzing)</fullName>
        <ecNumber evidence="3">6.3.5.4</ecNumber>
    </recommendedName>
</protein>
<dbReference type="AlphaFoldDB" id="A0A517Y395"/>
<evidence type="ECO:0000256" key="10">
    <source>
        <dbReference type="PIRSR" id="PIRSR001589-3"/>
    </source>
</evidence>
<dbReference type="RefSeq" id="WP_145244369.1">
    <property type="nucleotide sequence ID" value="NZ_CP036273.1"/>
</dbReference>
<dbReference type="InterPro" id="IPR006426">
    <property type="entry name" value="Asn_synth_AEB"/>
</dbReference>
<dbReference type="InterPro" id="IPR001962">
    <property type="entry name" value="Asn_synthase"/>
</dbReference>
<dbReference type="PANTHER" id="PTHR43284:SF1">
    <property type="entry name" value="ASPARAGINE SYNTHETASE"/>
    <property type="match status" value="1"/>
</dbReference>
<keyword evidence="8" id="KW-0028">Amino-acid biosynthesis</keyword>
<keyword evidence="6 8" id="KW-0315">Glutamine amidotransferase</keyword>
<evidence type="ECO:0000313" key="13">
    <source>
        <dbReference type="Proteomes" id="UP000319576"/>
    </source>
</evidence>
<evidence type="ECO:0000256" key="5">
    <source>
        <dbReference type="ARBA" id="ARBA00022840"/>
    </source>
</evidence>
<sequence length="650" mass="71531">MCGIAGFHGTPDWDADHRAVLAGMVAAVRHRGPDEQGCFLAPGVGLGHARLSILDLAGGRQPMADEAGDHCVTFNGEIFNYLELQRDLRARGRRVRTGSDTEVILHAYAEYGVRCVEEFNGDFAFALWDKARDRLFIARDRMGVRPVYYTRVGGVLVFASEVKALLRVPGVRAELDPVALDQCFTFWFPLAPRTPYQGISELPPGHYLVSEGGQVTVRPYWQLRFPDAAEHRAGPRADGRAVAEELHDLLVDATRIRLRADVPVGAYLSGGFDSSAVAALVKTFTDRRLCTFSVGFESPEFDETAQQQEVVRSLGTEHASVVCTAASIGAAFPDVIRHAERPVLRTAPAPLFRLSRLVRDSGFKVVLTGEGADEVFGGYDIFKEAKVRRFWARCPNSTSRPRLLRRLYPYLPGIQGQSQAYLEAFFRTGLTNPHDPFFSHRPRWQSTAATKAFFSADLAASLKGYDAVEDLRGQLPADFGRWHPLCRAQYLEACHLLPGYILSSQGDRVGMAHAVEGRFPFLDHRVVEFAARIPPRLRLKGMTEKHILRESVGRYLPPAIARRPKQPYRAPDSQSFFGPAAPEYVAELLGPAAVARGGYFDPAAVAKLVKKCRAGAAVSLRDNMALVGILSVQLLDHLFVRGAAGLAPAA</sequence>
<evidence type="ECO:0000313" key="12">
    <source>
        <dbReference type="EMBL" id="QDU24188.1"/>
    </source>
</evidence>
<feature type="active site" description="For GATase activity" evidence="8">
    <location>
        <position position="2"/>
    </location>
</feature>
<evidence type="ECO:0000256" key="6">
    <source>
        <dbReference type="ARBA" id="ARBA00022962"/>
    </source>
</evidence>
<dbReference type="GO" id="GO:0005829">
    <property type="term" value="C:cytosol"/>
    <property type="evidence" value="ECO:0007669"/>
    <property type="project" value="TreeGrafter"/>
</dbReference>
<dbReference type="SUPFAM" id="SSF56235">
    <property type="entry name" value="N-terminal nucleophile aminohydrolases (Ntn hydrolases)"/>
    <property type="match status" value="1"/>
</dbReference>
<name>A0A517Y395_9BACT</name>
<reference evidence="12 13" key="1">
    <citation type="submission" date="2019-02" db="EMBL/GenBank/DDBJ databases">
        <title>Deep-cultivation of Planctomycetes and their phenomic and genomic characterization uncovers novel biology.</title>
        <authorList>
            <person name="Wiegand S."/>
            <person name="Jogler M."/>
            <person name="Boedeker C."/>
            <person name="Pinto D."/>
            <person name="Vollmers J."/>
            <person name="Rivas-Marin E."/>
            <person name="Kohn T."/>
            <person name="Peeters S.H."/>
            <person name="Heuer A."/>
            <person name="Rast P."/>
            <person name="Oberbeckmann S."/>
            <person name="Bunk B."/>
            <person name="Jeske O."/>
            <person name="Meyerdierks A."/>
            <person name="Storesund J.E."/>
            <person name="Kallscheuer N."/>
            <person name="Luecker S."/>
            <person name="Lage O.M."/>
            <person name="Pohl T."/>
            <person name="Merkel B.J."/>
            <person name="Hornburger P."/>
            <person name="Mueller R.-W."/>
            <person name="Bruemmer F."/>
            <person name="Labrenz M."/>
            <person name="Spormann A.M."/>
            <person name="Op den Camp H."/>
            <person name="Overmann J."/>
            <person name="Amann R."/>
            <person name="Jetten M.S.M."/>
            <person name="Mascher T."/>
            <person name="Medema M.H."/>
            <person name="Devos D.P."/>
            <person name="Kaster A.-K."/>
            <person name="Ovreas L."/>
            <person name="Rohde M."/>
            <person name="Galperin M.Y."/>
            <person name="Jogler C."/>
        </authorList>
    </citation>
    <scope>NUCLEOTIDE SEQUENCE [LARGE SCALE GENOMIC DNA]</scope>
    <source>
        <strain evidence="12 13">ETA_A1</strain>
    </source>
</reference>
<evidence type="ECO:0000256" key="3">
    <source>
        <dbReference type="ARBA" id="ARBA00012737"/>
    </source>
</evidence>